<protein>
    <submittedName>
        <fullName evidence="1">Membrane protein of ER body-like protein</fullName>
    </submittedName>
</protein>
<gene>
    <name evidence="1" type="ORF">KPL71_007998</name>
</gene>
<comment type="caution">
    <text evidence="1">The sequence shown here is derived from an EMBL/GenBank/DDBJ whole genome shotgun (WGS) entry which is preliminary data.</text>
</comment>
<name>A0ACB8M3Z3_CITSI</name>
<organism evidence="1 2">
    <name type="scientific">Citrus sinensis</name>
    <name type="common">Sweet orange</name>
    <name type="synonym">Citrus aurantium var. sinensis</name>
    <dbReference type="NCBI Taxonomy" id="2711"/>
    <lineage>
        <taxon>Eukaryota</taxon>
        <taxon>Viridiplantae</taxon>
        <taxon>Streptophyta</taxon>
        <taxon>Embryophyta</taxon>
        <taxon>Tracheophyta</taxon>
        <taxon>Spermatophyta</taxon>
        <taxon>Magnoliopsida</taxon>
        <taxon>eudicotyledons</taxon>
        <taxon>Gunneridae</taxon>
        <taxon>Pentapetalae</taxon>
        <taxon>rosids</taxon>
        <taxon>malvids</taxon>
        <taxon>Sapindales</taxon>
        <taxon>Rutaceae</taxon>
        <taxon>Aurantioideae</taxon>
        <taxon>Citrus</taxon>
    </lineage>
</organism>
<accession>A0ACB8M3Z3</accession>
<dbReference type="Proteomes" id="UP000829398">
    <property type="component" value="Chromosome 3"/>
</dbReference>
<sequence>MEPQNQQAFPWENEEQKEEEEEVGALLGRKSRLQANKTTAPPPPPAAVIGEANGGHGLAEGEIKDNHASAAAYTSHKNSHDLGLANVQLWYRTTVASSRWIHLDGGVHEDPTACCNCGIQSGAEVTGMKYYPALESSVLEAKYKDEELHMEEANKLQIQSSCRTEIFNHQISEEKSEILEHFDNKSGVVDEDYFDQESTEIIDVEGVLKKQNTHDLYCPNCKSCITRRVILVRKKPKIPKIHHKPRPDHKPKSHSVPENAPTNQGNDTHNVGSNDGLSNADDDGNLHRQPYIFRCLSCFTVFFPTCNGQVKYMPPSCTNWLFAIFGSYNRKPATDHQGKSGVDGNNQRTSSDNMPPGNETFEPPKHPGISSSSSSSSEVSRPVTGVAENPDQNTTDENENNIGLIIETPPDEVVSSPRAPNVGSLVDSEMKFGPKASEARRLDILKSIVYGGLAESMTSLGVVTSAAATGATTLNIFAMALANLIGGLFVVAHNVSDIDVNSPQCFRCKHVQNPIQYSQSLRELKNDGPEGTSTRTTSKQEDRYRELLGRRENFWVHATLVFLSYIIFGLIPPVVYGFSFRESDNRDFKIAAVGGSSLACIFLLAIGKAHNQKPPNRSYVKTVLYHVSIGFTTSGLSYVFGDLIKKLAEQLHLFDSSLEPNSMKAGWASY</sequence>
<dbReference type="EMBL" id="CM039172">
    <property type="protein sequence ID" value="KAH9780208.1"/>
    <property type="molecule type" value="Genomic_DNA"/>
</dbReference>
<reference evidence="2" key="1">
    <citation type="journal article" date="2023" name="Hortic. Res.">
        <title>A chromosome-level phased genome enabling allele-level studies in sweet orange: a case study on citrus Huanglongbing tolerance.</title>
        <authorList>
            <person name="Wu B."/>
            <person name="Yu Q."/>
            <person name="Deng Z."/>
            <person name="Duan Y."/>
            <person name="Luo F."/>
            <person name="Gmitter F. Jr."/>
        </authorList>
    </citation>
    <scope>NUCLEOTIDE SEQUENCE [LARGE SCALE GENOMIC DNA]</scope>
    <source>
        <strain evidence="2">cv. Valencia</strain>
    </source>
</reference>
<proteinExistence type="predicted"/>
<keyword evidence="2" id="KW-1185">Reference proteome</keyword>
<evidence type="ECO:0000313" key="2">
    <source>
        <dbReference type="Proteomes" id="UP000829398"/>
    </source>
</evidence>
<evidence type="ECO:0000313" key="1">
    <source>
        <dbReference type="EMBL" id="KAH9780208.1"/>
    </source>
</evidence>